<evidence type="ECO:0000256" key="1">
    <source>
        <dbReference type="SAM" id="SignalP"/>
    </source>
</evidence>
<evidence type="ECO:0008006" key="4">
    <source>
        <dbReference type="Google" id="ProtNLM"/>
    </source>
</evidence>
<dbReference type="EMBL" id="JAWSTH010000015">
    <property type="protein sequence ID" value="MDW5594293.1"/>
    <property type="molecule type" value="Genomic_DNA"/>
</dbReference>
<proteinExistence type="predicted"/>
<feature type="signal peptide" evidence="1">
    <location>
        <begin position="1"/>
        <end position="28"/>
    </location>
</feature>
<comment type="caution">
    <text evidence="2">The sequence shown here is derived from an EMBL/GenBank/DDBJ whole genome shotgun (WGS) entry which is preliminary data.</text>
</comment>
<dbReference type="RefSeq" id="WP_318596564.1">
    <property type="nucleotide sequence ID" value="NZ_JAWSTH010000015.1"/>
</dbReference>
<evidence type="ECO:0000313" key="2">
    <source>
        <dbReference type="EMBL" id="MDW5594293.1"/>
    </source>
</evidence>
<feature type="chain" id="PRO_5046590204" description="Secreted protein" evidence="1">
    <location>
        <begin position="29"/>
        <end position="209"/>
    </location>
</feature>
<keyword evidence="3" id="KW-1185">Reference proteome</keyword>
<reference evidence="3" key="1">
    <citation type="submission" date="2023-07" db="EMBL/GenBank/DDBJ databases">
        <title>Conexibacter stalactiti sp. nov., isolated from stalactites in a lava cave and emended description of the genus Conexibacter.</title>
        <authorList>
            <person name="Lee S.D."/>
        </authorList>
    </citation>
    <scope>NUCLEOTIDE SEQUENCE [LARGE SCALE GENOMIC DNA]</scope>
    <source>
        <strain evidence="3">KCTC 39840</strain>
    </source>
</reference>
<accession>A0ABU4HLW1</accession>
<gene>
    <name evidence="2" type="ORF">R7226_08095</name>
</gene>
<protein>
    <recommendedName>
        <fullName evidence="4">Secreted protein</fullName>
    </recommendedName>
</protein>
<organism evidence="2 3">
    <name type="scientific">Conexibacter stalactiti</name>
    <dbReference type="NCBI Taxonomy" id="1940611"/>
    <lineage>
        <taxon>Bacteria</taxon>
        <taxon>Bacillati</taxon>
        <taxon>Actinomycetota</taxon>
        <taxon>Thermoleophilia</taxon>
        <taxon>Solirubrobacterales</taxon>
        <taxon>Conexibacteraceae</taxon>
        <taxon>Conexibacter</taxon>
    </lineage>
</organism>
<sequence length="209" mass="21479">MKLTKFARLAPLAVIAAGALAAPTAAQAAGSQTVVCKGSEARCTATISLAGGASAKTLKIELPGTNLKLIGVNSTPAYTAGAYDLYDPNYALGGSLFTSKLSAVKSLPKGAKLILKFGTPERLLNCGGIHTGVGGLIIETTGLGSTPAFGCPQAAGVARTWLKRFNAYQQVERFSVRGVAYRCKVVPFEVNINCTSNSTLVAFSAPTGH</sequence>
<keyword evidence="1" id="KW-0732">Signal</keyword>
<name>A0ABU4HLW1_9ACTN</name>
<dbReference type="Proteomes" id="UP001284601">
    <property type="component" value="Unassembled WGS sequence"/>
</dbReference>
<reference evidence="2 3" key="2">
    <citation type="submission" date="2023-10" db="EMBL/GenBank/DDBJ databases">
        <authorList>
            <person name="Han X.F."/>
        </authorList>
    </citation>
    <scope>NUCLEOTIDE SEQUENCE [LARGE SCALE GENOMIC DNA]</scope>
    <source>
        <strain evidence="2 3">KCTC 39840</strain>
    </source>
</reference>
<evidence type="ECO:0000313" key="3">
    <source>
        <dbReference type="Proteomes" id="UP001284601"/>
    </source>
</evidence>